<feature type="compositionally biased region" description="Acidic residues" evidence="1">
    <location>
        <begin position="51"/>
        <end position="61"/>
    </location>
</feature>
<organism evidence="2 3">
    <name type="scientific">Austropuccinia psidii MF-1</name>
    <dbReference type="NCBI Taxonomy" id="1389203"/>
    <lineage>
        <taxon>Eukaryota</taxon>
        <taxon>Fungi</taxon>
        <taxon>Dikarya</taxon>
        <taxon>Basidiomycota</taxon>
        <taxon>Pucciniomycotina</taxon>
        <taxon>Pucciniomycetes</taxon>
        <taxon>Pucciniales</taxon>
        <taxon>Sphaerophragmiaceae</taxon>
        <taxon>Austropuccinia</taxon>
    </lineage>
</organism>
<dbReference type="AlphaFoldDB" id="A0A9Q3GMZ7"/>
<evidence type="ECO:0000313" key="3">
    <source>
        <dbReference type="Proteomes" id="UP000765509"/>
    </source>
</evidence>
<sequence length="278" mass="31723">MRVQQSPPARQTRSQARGQAVPTPTPRVSLDSTPAVPQLRLSRTTFKGTGEDGEEEEESDGTDSPWSCGGIPRYLRVNSSPVSHKSEPYLLAIMKQMTWFMANLQEASSSEASRPLAFKTPSMMVPECYDGTQTFKVRRFIQSCQFIFLNHPANFYQDRKKVLYATSYLIGRDEKWIKTSFSNLTNQDPNYLLSSCTLFESKLFNLFGDPKEVRKAEAKFYSLTMKDGCLVLFYISKFRILVSRIGEWGERDLIHYFKKGLPSSLFHQLASHPSILDE</sequence>
<evidence type="ECO:0008006" key="4">
    <source>
        <dbReference type="Google" id="ProtNLM"/>
    </source>
</evidence>
<evidence type="ECO:0000256" key="1">
    <source>
        <dbReference type="SAM" id="MobiDB-lite"/>
    </source>
</evidence>
<reference evidence="2" key="1">
    <citation type="submission" date="2021-03" db="EMBL/GenBank/DDBJ databases">
        <title>Draft genome sequence of rust myrtle Austropuccinia psidii MF-1, a brazilian biotype.</title>
        <authorList>
            <person name="Quecine M.C."/>
            <person name="Pachon D.M.R."/>
            <person name="Bonatelli M.L."/>
            <person name="Correr F.H."/>
            <person name="Franceschini L.M."/>
            <person name="Leite T.F."/>
            <person name="Margarido G.R.A."/>
            <person name="Almeida C.A."/>
            <person name="Ferrarezi J.A."/>
            <person name="Labate C.A."/>
        </authorList>
    </citation>
    <scope>NUCLEOTIDE SEQUENCE</scope>
    <source>
        <strain evidence="2">MF-1</strain>
    </source>
</reference>
<feature type="region of interest" description="Disordered" evidence="1">
    <location>
        <begin position="1"/>
        <end position="67"/>
    </location>
</feature>
<proteinExistence type="predicted"/>
<protein>
    <recommendedName>
        <fullName evidence="4">Retrotransposon gag domain-containing protein</fullName>
    </recommendedName>
</protein>
<feature type="compositionally biased region" description="Polar residues" evidence="1">
    <location>
        <begin position="1"/>
        <end position="17"/>
    </location>
</feature>
<accession>A0A9Q3GMZ7</accession>
<dbReference type="OrthoDB" id="2447685at2759"/>
<comment type="caution">
    <text evidence="2">The sequence shown here is derived from an EMBL/GenBank/DDBJ whole genome shotgun (WGS) entry which is preliminary data.</text>
</comment>
<dbReference type="Proteomes" id="UP000765509">
    <property type="component" value="Unassembled WGS sequence"/>
</dbReference>
<dbReference type="EMBL" id="AVOT02003193">
    <property type="protein sequence ID" value="MBW0472765.1"/>
    <property type="molecule type" value="Genomic_DNA"/>
</dbReference>
<evidence type="ECO:0000313" key="2">
    <source>
        <dbReference type="EMBL" id="MBW0472765.1"/>
    </source>
</evidence>
<keyword evidence="3" id="KW-1185">Reference proteome</keyword>
<name>A0A9Q3GMZ7_9BASI</name>
<gene>
    <name evidence="2" type="ORF">O181_012480</name>
</gene>